<keyword evidence="4" id="KW-1185">Reference proteome</keyword>
<dbReference type="CDD" id="cd00431">
    <property type="entry name" value="cysteine_hydrolases"/>
    <property type="match status" value="1"/>
</dbReference>
<dbReference type="RefSeq" id="WP_204792504.1">
    <property type="nucleotide sequence ID" value="NZ_JACSNQ010000001.1"/>
</dbReference>
<gene>
    <name evidence="3" type="ORF">H9X80_01125</name>
</gene>
<evidence type="ECO:0000313" key="3">
    <source>
        <dbReference type="EMBL" id="MBM6774159.1"/>
    </source>
</evidence>
<dbReference type="InterPro" id="IPR036380">
    <property type="entry name" value="Isochorismatase-like_sf"/>
</dbReference>
<evidence type="ECO:0000313" key="4">
    <source>
        <dbReference type="Proteomes" id="UP000712527"/>
    </source>
</evidence>
<dbReference type="PANTHER" id="PTHR43540:SF6">
    <property type="entry name" value="ISOCHORISMATASE-LIKE DOMAIN-CONTAINING PROTEIN"/>
    <property type="match status" value="1"/>
</dbReference>
<dbReference type="Proteomes" id="UP000712527">
    <property type="component" value="Unassembled WGS sequence"/>
</dbReference>
<comment type="caution">
    <text evidence="3">The sequence shown here is derived from an EMBL/GenBank/DDBJ whole genome shotgun (WGS) entry which is preliminary data.</text>
</comment>
<feature type="domain" description="Isochorismatase-like" evidence="2">
    <location>
        <begin position="8"/>
        <end position="171"/>
    </location>
</feature>
<dbReference type="SUPFAM" id="SSF52499">
    <property type="entry name" value="Isochorismatase-like hydrolases"/>
    <property type="match status" value="1"/>
</dbReference>
<dbReference type="InterPro" id="IPR000868">
    <property type="entry name" value="Isochorismatase-like_dom"/>
</dbReference>
<proteinExistence type="predicted"/>
<reference evidence="3 4" key="1">
    <citation type="journal article" date="2021" name="Sci. Rep.">
        <title>The distribution of antibiotic resistance genes in chicken gut microbiota commensals.</title>
        <authorList>
            <person name="Juricova H."/>
            <person name="Matiasovicova J."/>
            <person name="Kubasova T."/>
            <person name="Cejkova D."/>
            <person name="Rychlik I."/>
        </authorList>
    </citation>
    <scope>NUCLEOTIDE SEQUENCE [LARGE SCALE GENOMIC DNA]</scope>
    <source>
        <strain evidence="3 4">An794</strain>
    </source>
</reference>
<dbReference type="GO" id="GO:0016787">
    <property type="term" value="F:hydrolase activity"/>
    <property type="evidence" value="ECO:0007669"/>
    <property type="project" value="UniProtKB-KW"/>
</dbReference>
<accession>A0ABS2EZL4</accession>
<dbReference type="Pfam" id="PF00857">
    <property type="entry name" value="Isochorismatase"/>
    <property type="match status" value="1"/>
</dbReference>
<name>A0ABS2EZL4_9ACTN</name>
<keyword evidence="1 3" id="KW-0378">Hydrolase</keyword>
<dbReference type="PANTHER" id="PTHR43540">
    <property type="entry name" value="PEROXYUREIDOACRYLATE/UREIDOACRYLATE AMIDOHYDROLASE-RELATED"/>
    <property type="match status" value="1"/>
</dbReference>
<evidence type="ECO:0000259" key="2">
    <source>
        <dbReference type="Pfam" id="PF00857"/>
    </source>
</evidence>
<protein>
    <submittedName>
        <fullName evidence="3">Cysteine hydrolase</fullName>
    </submittedName>
</protein>
<dbReference type="EMBL" id="JACSNQ010000001">
    <property type="protein sequence ID" value="MBM6774159.1"/>
    <property type="molecule type" value="Genomic_DNA"/>
</dbReference>
<dbReference type="Gene3D" id="3.40.50.850">
    <property type="entry name" value="Isochorismatase-like"/>
    <property type="match status" value="1"/>
</dbReference>
<dbReference type="InterPro" id="IPR050272">
    <property type="entry name" value="Isochorismatase-like_hydrls"/>
</dbReference>
<evidence type="ECO:0000256" key="1">
    <source>
        <dbReference type="ARBA" id="ARBA00022801"/>
    </source>
</evidence>
<organism evidence="3 4">
    <name type="scientific">Olsenella profusa</name>
    <dbReference type="NCBI Taxonomy" id="138595"/>
    <lineage>
        <taxon>Bacteria</taxon>
        <taxon>Bacillati</taxon>
        <taxon>Actinomycetota</taxon>
        <taxon>Coriobacteriia</taxon>
        <taxon>Coriobacteriales</taxon>
        <taxon>Atopobiaceae</taxon>
        <taxon>Olsenella</taxon>
    </lineage>
</organism>
<sequence>MEINRNETALLVIDAIEAVGDDALYDPDAATAAYRAAVARTVDACHAAGVPVIFCNDAHVRGLDRELELWGEHGIAGETRVYPEVEVRPGDLTIPKRRYSGFFQTDLDLTLRELGVTTVIAVGCDTNICVLHTLADACFLGYGSVVVTDATMTFLCGTQEGALEHCEKCYGSALVTSEELAAALA</sequence>